<sequence length="282" mass="32143">MSKTRSYAKIFIGSRLFLTAMAIHLSLRVAPLDLQQGGNSRIPYVHEIALKRLDKDFMMFSSISFRPYECNEKKRVFRSEKGGKPGHFHSHFQWKAVRDAGPTVTFLRQTSIKDILIKGWDIDSISMIINESSLSVLPDFYRWFDCLSALIRGAWGSDSLQVLVFVEDFKIKSFDQMYGGSLERNRDSLNIVQLLRCMELRALFIEGKEVKKRKEVNVRKQKRERGDRRREKGEKGWQATRRDAAPPRYASGSASGFVFVSIGSATPTVSTCGVPGLVWPLP</sequence>
<dbReference type="Proteomes" id="UP000326396">
    <property type="component" value="Linkage Group LG5"/>
</dbReference>
<proteinExistence type="predicted"/>
<dbReference type="AlphaFoldDB" id="A0A5N6MM65"/>
<feature type="region of interest" description="Disordered" evidence="1">
    <location>
        <begin position="217"/>
        <end position="249"/>
    </location>
</feature>
<name>A0A5N6MM65_9ASTR</name>
<organism evidence="2 3">
    <name type="scientific">Mikania micrantha</name>
    <name type="common">bitter vine</name>
    <dbReference type="NCBI Taxonomy" id="192012"/>
    <lineage>
        <taxon>Eukaryota</taxon>
        <taxon>Viridiplantae</taxon>
        <taxon>Streptophyta</taxon>
        <taxon>Embryophyta</taxon>
        <taxon>Tracheophyta</taxon>
        <taxon>Spermatophyta</taxon>
        <taxon>Magnoliopsida</taxon>
        <taxon>eudicotyledons</taxon>
        <taxon>Gunneridae</taxon>
        <taxon>Pentapetalae</taxon>
        <taxon>asterids</taxon>
        <taxon>campanulids</taxon>
        <taxon>Asterales</taxon>
        <taxon>Asteraceae</taxon>
        <taxon>Asteroideae</taxon>
        <taxon>Heliantheae alliance</taxon>
        <taxon>Eupatorieae</taxon>
        <taxon>Mikania</taxon>
    </lineage>
</organism>
<reference evidence="2 3" key="1">
    <citation type="submission" date="2019-05" db="EMBL/GenBank/DDBJ databases">
        <title>Mikania micrantha, genome provides insights into the molecular mechanism of rapid growth.</title>
        <authorList>
            <person name="Liu B."/>
        </authorList>
    </citation>
    <scope>NUCLEOTIDE SEQUENCE [LARGE SCALE GENOMIC DNA]</scope>
    <source>
        <strain evidence="2">NLD-2019</strain>
        <tissue evidence="2">Leaf</tissue>
    </source>
</reference>
<gene>
    <name evidence="2" type="ORF">E3N88_29607</name>
</gene>
<accession>A0A5N6MM65</accession>
<feature type="compositionally biased region" description="Basic and acidic residues" evidence="1">
    <location>
        <begin position="224"/>
        <end position="245"/>
    </location>
</feature>
<comment type="caution">
    <text evidence="2">The sequence shown here is derived from an EMBL/GenBank/DDBJ whole genome shotgun (WGS) entry which is preliminary data.</text>
</comment>
<dbReference type="EMBL" id="SZYD01000015">
    <property type="protein sequence ID" value="KAD3640384.1"/>
    <property type="molecule type" value="Genomic_DNA"/>
</dbReference>
<evidence type="ECO:0000313" key="3">
    <source>
        <dbReference type="Proteomes" id="UP000326396"/>
    </source>
</evidence>
<evidence type="ECO:0000256" key="1">
    <source>
        <dbReference type="SAM" id="MobiDB-lite"/>
    </source>
</evidence>
<evidence type="ECO:0000313" key="2">
    <source>
        <dbReference type="EMBL" id="KAD3640384.1"/>
    </source>
</evidence>
<dbReference type="OrthoDB" id="1706852at2759"/>
<keyword evidence="3" id="KW-1185">Reference proteome</keyword>
<protein>
    <submittedName>
        <fullName evidence="2">Uncharacterized protein</fullName>
    </submittedName>
</protein>